<keyword evidence="2" id="KW-0489">Methyltransferase</keyword>
<dbReference type="SUPFAM" id="SSF57884">
    <property type="entry name" value="Ada DNA repair protein, N-terminal domain (N-Ada 10)"/>
    <property type="match status" value="1"/>
</dbReference>
<evidence type="ECO:0000256" key="7">
    <source>
        <dbReference type="ARBA" id="ARBA00023015"/>
    </source>
</evidence>
<dbReference type="InterPro" id="IPR037046">
    <property type="entry name" value="AlkA_N_sf"/>
</dbReference>
<protein>
    <submittedName>
        <fullName evidence="13">Bifunctional transcriptional activator/DNA repair enzyme AdaA</fullName>
    </submittedName>
</protein>
<keyword evidence="9" id="KW-0010">Activator</keyword>
<dbReference type="PANTHER" id="PTHR46796:SF6">
    <property type="entry name" value="ARAC SUBFAMILY"/>
    <property type="match status" value="1"/>
</dbReference>
<dbReference type="Pfam" id="PF06029">
    <property type="entry name" value="AlkA_N"/>
    <property type="match status" value="1"/>
</dbReference>
<evidence type="ECO:0000256" key="11">
    <source>
        <dbReference type="ARBA" id="ARBA00023204"/>
    </source>
</evidence>
<evidence type="ECO:0000313" key="14">
    <source>
        <dbReference type="Proteomes" id="UP001597023"/>
    </source>
</evidence>
<evidence type="ECO:0000256" key="5">
    <source>
        <dbReference type="ARBA" id="ARBA00022763"/>
    </source>
</evidence>
<keyword evidence="6" id="KW-0862">Zinc</keyword>
<reference evidence="14" key="1">
    <citation type="journal article" date="2019" name="Int. J. Syst. Evol. Microbiol.">
        <title>The Global Catalogue of Microorganisms (GCM) 10K type strain sequencing project: providing services to taxonomists for standard genome sequencing and annotation.</title>
        <authorList>
            <consortium name="The Broad Institute Genomics Platform"/>
            <consortium name="The Broad Institute Genome Sequencing Center for Infectious Disease"/>
            <person name="Wu L."/>
            <person name="Ma J."/>
        </authorList>
    </citation>
    <scope>NUCLEOTIDE SEQUENCE [LARGE SCALE GENOMIC DNA]</scope>
    <source>
        <strain evidence="14">CGMCC 4.7400</strain>
    </source>
</reference>
<dbReference type="RefSeq" id="WP_381618703.1">
    <property type="nucleotide sequence ID" value="NZ_JBHTEB010000001.1"/>
</dbReference>
<keyword evidence="3" id="KW-0808">Transferase</keyword>
<keyword evidence="8" id="KW-0238">DNA-binding</keyword>
<proteinExistence type="predicted"/>
<comment type="caution">
    <text evidence="13">The sequence shown here is derived from an EMBL/GenBank/DDBJ whole genome shotgun (WGS) entry which is preliminary data.</text>
</comment>
<dbReference type="SUPFAM" id="SSF48150">
    <property type="entry name" value="DNA-glycosylase"/>
    <property type="match status" value="1"/>
</dbReference>
<evidence type="ECO:0000256" key="6">
    <source>
        <dbReference type="ARBA" id="ARBA00022833"/>
    </source>
</evidence>
<dbReference type="Gene3D" id="1.10.10.60">
    <property type="entry name" value="Homeodomain-like"/>
    <property type="match status" value="1"/>
</dbReference>
<organism evidence="13 14">
    <name type="scientific">Streptomyces flavalbus</name>
    <dbReference type="NCBI Taxonomy" id="2665155"/>
    <lineage>
        <taxon>Bacteria</taxon>
        <taxon>Bacillati</taxon>
        <taxon>Actinomycetota</taxon>
        <taxon>Actinomycetes</taxon>
        <taxon>Kitasatosporales</taxon>
        <taxon>Streptomycetaceae</taxon>
        <taxon>Streptomyces</taxon>
    </lineage>
</organism>
<dbReference type="Gene3D" id="3.40.10.10">
    <property type="entry name" value="DNA Methylphosphotriester Repair Domain"/>
    <property type="match status" value="1"/>
</dbReference>
<dbReference type="EMBL" id="JBHTEB010000001">
    <property type="protein sequence ID" value="MFD0318053.1"/>
    <property type="molecule type" value="Genomic_DNA"/>
</dbReference>
<dbReference type="InterPro" id="IPR035451">
    <property type="entry name" value="Ada-like_dom_sf"/>
</dbReference>
<evidence type="ECO:0000256" key="3">
    <source>
        <dbReference type="ARBA" id="ARBA00022679"/>
    </source>
</evidence>
<dbReference type="InterPro" id="IPR050204">
    <property type="entry name" value="AraC_XylS_family_regulators"/>
</dbReference>
<dbReference type="Pfam" id="PF02805">
    <property type="entry name" value="Ada_Zn_binding"/>
    <property type="match status" value="1"/>
</dbReference>
<keyword evidence="11" id="KW-0234">DNA repair</keyword>
<dbReference type="SUPFAM" id="SSF55945">
    <property type="entry name" value="TATA-box binding protein-like"/>
    <property type="match status" value="1"/>
</dbReference>
<evidence type="ECO:0000256" key="1">
    <source>
        <dbReference type="ARBA" id="ARBA00001947"/>
    </source>
</evidence>
<keyword evidence="10" id="KW-0804">Transcription</keyword>
<dbReference type="Pfam" id="PF12833">
    <property type="entry name" value="HTH_18"/>
    <property type="match status" value="1"/>
</dbReference>
<keyword evidence="4" id="KW-0479">Metal-binding</keyword>
<evidence type="ECO:0000256" key="2">
    <source>
        <dbReference type="ARBA" id="ARBA00022603"/>
    </source>
</evidence>
<dbReference type="InterPro" id="IPR010316">
    <property type="entry name" value="AlkA_N"/>
</dbReference>
<dbReference type="PANTHER" id="PTHR46796">
    <property type="entry name" value="HTH-TYPE TRANSCRIPTIONAL ACTIVATOR RHAS-RELATED"/>
    <property type="match status" value="1"/>
</dbReference>
<evidence type="ECO:0000256" key="4">
    <source>
        <dbReference type="ARBA" id="ARBA00022723"/>
    </source>
</evidence>
<sequence>MDEDTRYEAVRSRDGRFDGVFFFGVTTTGVYCRPSCPAVTPRRRNVRFFATAAAAQGSGFRACRRCRPDAVPGSAEWNVRADVVGRAMRLIGDGVVDREGVTGLAARLGYSPRQVQRQLTAELGAGPVALARAQRAHTARTLLQTTGLPVTDVAFASGFASVRQFNDTIREVYARTPSELRALAPGGRGARAARRATPTAGIPLRLAHRGPYQAGPVFDLLASEAVPGVEEVTGAPGRRTYRRTLRLPYGTGIAAVDERPGNRRPSSGAHPGGWLDALLHLTDPRDLTTAVQRLRRLFDLDADPYAVDERLAADPRLAPLVAARPGLRAPGAADPDELAVRVAAGRAEAERLVRRYGTALDAPCGTLTHLFPEPAVLAAAEPHGTLGALIAALADGTVRLDPGADRDDAEAALLSLPGLDARTVAVIRSRALGDPDVAPPGTGVPDAGRAWRPWRSYAVQHLRVAGWVETENVMEKEMTWV</sequence>
<dbReference type="SMART" id="SM01009">
    <property type="entry name" value="AlkA_N"/>
    <property type="match status" value="1"/>
</dbReference>
<keyword evidence="14" id="KW-1185">Reference proteome</keyword>
<dbReference type="Proteomes" id="UP001597023">
    <property type="component" value="Unassembled WGS sequence"/>
</dbReference>
<name>A0ABW2WF73_9ACTN</name>
<evidence type="ECO:0000259" key="12">
    <source>
        <dbReference type="PROSITE" id="PS01124"/>
    </source>
</evidence>
<dbReference type="SUPFAM" id="SSF46689">
    <property type="entry name" value="Homeodomain-like"/>
    <property type="match status" value="1"/>
</dbReference>
<comment type="cofactor">
    <cofactor evidence="1">
        <name>Zn(2+)</name>
        <dbReference type="ChEBI" id="CHEBI:29105"/>
    </cofactor>
</comment>
<dbReference type="InterPro" id="IPR011257">
    <property type="entry name" value="DNA_glycosylase"/>
</dbReference>
<evidence type="ECO:0000256" key="10">
    <source>
        <dbReference type="ARBA" id="ARBA00023163"/>
    </source>
</evidence>
<keyword evidence="7" id="KW-0805">Transcription regulation</keyword>
<keyword evidence="5" id="KW-0227">DNA damage</keyword>
<dbReference type="Gene3D" id="3.30.310.20">
    <property type="entry name" value="DNA-3-methyladenine glycosylase AlkA, N-terminal domain"/>
    <property type="match status" value="1"/>
</dbReference>
<dbReference type="Gene3D" id="1.10.340.30">
    <property type="entry name" value="Hypothetical protein, domain 2"/>
    <property type="match status" value="1"/>
</dbReference>
<evidence type="ECO:0000256" key="9">
    <source>
        <dbReference type="ARBA" id="ARBA00023159"/>
    </source>
</evidence>
<dbReference type="InterPro" id="IPR004026">
    <property type="entry name" value="Ada_DNA_repair_Zn-bd"/>
</dbReference>
<dbReference type="InterPro" id="IPR009057">
    <property type="entry name" value="Homeodomain-like_sf"/>
</dbReference>
<dbReference type="SMART" id="SM00342">
    <property type="entry name" value="HTH_ARAC"/>
    <property type="match status" value="1"/>
</dbReference>
<dbReference type="PROSITE" id="PS00041">
    <property type="entry name" value="HTH_ARAC_FAMILY_1"/>
    <property type="match status" value="1"/>
</dbReference>
<accession>A0ABW2WF73</accession>
<evidence type="ECO:0000313" key="13">
    <source>
        <dbReference type="EMBL" id="MFD0318053.1"/>
    </source>
</evidence>
<dbReference type="PROSITE" id="PS01124">
    <property type="entry name" value="HTH_ARAC_FAMILY_2"/>
    <property type="match status" value="1"/>
</dbReference>
<gene>
    <name evidence="13" type="ORF">ACFQZ6_28345</name>
</gene>
<dbReference type="InterPro" id="IPR018062">
    <property type="entry name" value="HTH_AraC-typ_CS"/>
</dbReference>
<dbReference type="InterPro" id="IPR018060">
    <property type="entry name" value="HTH_AraC"/>
</dbReference>
<feature type="domain" description="HTH araC/xylS-type" evidence="12">
    <location>
        <begin position="85"/>
        <end position="183"/>
    </location>
</feature>
<evidence type="ECO:0000256" key="8">
    <source>
        <dbReference type="ARBA" id="ARBA00023125"/>
    </source>
</evidence>